<dbReference type="AlphaFoldDB" id="A0A6C0BRY9"/>
<evidence type="ECO:0000256" key="1">
    <source>
        <dbReference type="SAM" id="Phobius"/>
    </source>
</evidence>
<evidence type="ECO:0000313" key="2">
    <source>
        <dbReference type="EMBL" id="QHS95157.1"/>
    </source>
</evidence>
<organism evidence="2">
    <name type="scientific">viral metagenome</name>
    <dbReference type="NCBI Taxonomy" id="1070528"/>
    <lineage>
        <taxon>unclassified sequences</taxon>
        <taxon>metagenomes</taxon>
        <taxon>organismal metagenomes</taxon>
    </lineage>
</organism>
<proteinExistence type="predicted"/>
<name>A0A6C0BRY9_9ZZZZ</name>
<sequence length="285" mass="33180">MTKLDKKVLQNVMNYNNLIKDRNMFIIFGLIVVLIVSAVLKFFNILEGFGDLSSSNIGKVNNDTQITKATWNGIKEDVFRKDTHETLQNDLKVHWKELITEKEGLHYALHKEFPYPDAVKKCVMAQREKEYRNQHKKWGKKEINKEKEDLKHYQQTLPIRSFILLAKYNKNGCLHKIPELEFINNLNNYNVGVRTVNNKHLECEAGNKELRAFDISETNGEMKKRNPHYVSVKELENVAGFKFVDKPCNPCEDMNKCRFALNNKISPVAKLYWGMESASNSQILK</sequence>
<reference evidence="2" key="1">
    <citation type="journal article" date="2020" name="Nature">
        <title>Giant virus diversity and host interactions through global metagenomics.</title>
        <authorList>
            <person name="Schulz F."/>
            <person name="Roux S."/>
            <person name="Paez-Espino D."/>
            <person name="Jungbluth S."/>
            <person name="Walsh D.A."/>
            <person name="Denef V.J."/>
            <person name="McMahon K.D."/>
            <person name="Konstantinidis K.T."/>
            <person name="Eloe-Fadrosh E.A."/>
            <person name="Kyrpides N.C."/>
            <person name="Woyke T."/>
        </authorList>
    </citation>
    <scope>NUCLEOTIDE SEQUENCE</scope>
    <source>
        <strain evidence="2">GVMAG-M-3300018428-16</strain>
    </source>
</reference>
<keyword evidence="1" id="KW-1133">Transmembrane helix</keyword>
<dbReference type="EMBL" id="MN739242">
    <property type="protein sequence ID" value="QHS95157.1"/>
    <property type="molecule type" value="Genomic_DNA"/>
</dbReference>
<protein>
    <submittedName>
        <fullName evidence="2">Uncharacterized protein</fullName>
    </submittedName>
</protein>
<keyword evidence="1" id="KW-0472">Membrane</keyword>
<feature type="transmembrane region" description="Helical" evidence="1">
    <location>
        <begin position="25"/>
        <end position="46"/>
    </location>
</feature>
<accession>A0A6C0BRY9</accession>
<keyword evidence="1" id="KW-0812">Transmembrane</keyword>